<protein>
    <submittedName>
        <fullName evidence="1">Uncharacterized protein</fullName>
    </submittedName>
</protein>
<dbReference type="AlphaFoldDB" id="D9PG51"/>
<feature type="non-terminal residue" evidence="1">
    <location>
        <position position="1"/>
    </location>
</feature>
<reference evidence="1" key="1">
    <citation type="submission" date="2010-07" db="EMBL/GenBank/DDBJ databases">
        <authorList>
            <consortium name="CONSOLIDER consortium CSD2007-00005"/>
            <person name="Guazzaroni M.-E."/>
            <person name="Richter M."/>
            <person name="Garcia-Salamanca A."/>
            <person name="Yarza P."/>
            <person name="Ferrer M."/>
        </authorList>
    </citation>
    <scope>NUCLEOTIDE SEQUENCE</scope>
</reference>
<accession>D9PG51</accession>
<proteinExistence type="predicted"/>
<reference evidence="1" key="2">
    <citation type="journal article" date="2011" name="Microb. Ecol.">
        <title>Taxonomic and Functional Metagenomic Profiling of the Microbial Community in the Anoxic Sediment of a Sub-saline Shallow Lake (Laguna de Carrizo, Central Spain).</title>
        <authorList>
            <person name="Ferrer M."/>
            <person name="Guazzaroni M.E."/>
            <person name="Richter M."/>
            <person name="Garcia-Salamanca A."/>
            <person name="Yarza P."/>
            <person name="Suarez-Suarez A."/>
            <person name="Solano J."/>
            <person name="Alcaide M."/>
            <person name="van Dillewijn P."/>
            <person name="Molina-Henares M.A."/>
            <person name="Lopez-Cortes N."/>
            <person name="Al-Ramahi Y."/>
            <person name="Guerrero C."/>
            <person name="Acosta A."/>
            <person name="de Eugenio L.I."/>
            <person name="Martinez V."/>
            <person name="Marques S."/>
            <person name="Rojo F."/>
            <person name="Santero E."/>
            <person name="Genilloud O."/>
            <person name="Perez-Perez J."/>
            <person name="Rossello-Mora R."/>
            <person name="Ramos J.L."/>
        </authorList>
    </citation>
    <scope>NUCLEOTIDE SEQUENCE</scope>
</reference>
<organism evidence="1">
    <name type="scientific">sediment metagenome</name>
    <dbReference type="NCBI Taxonomy" id="749907"/>
    <lineage>
        <taxon>unclassified sequences</taxon>
        <taxon>metagenomes</taxon>
        <taxon>ecological metagenomes</taxon>
    </lineage>
</organism>
<comment type="caution">
    <text evidence="1">The sequence shown here is derived from an EMBL/GenBank/DDBJ whole genome shotgun (WGS) entry which is preliminary data.</text>
</comment>
<sequence>ASLSLGNLPEGSYRIELAGGDDLLITCLRVNQGKLVAAGSVFLAGMTPAYFGEEGLEFAAAGLYGQNFGPRQLTLSTLHSVGLQQVTIIGDDYTSTAGVNDVNKGYRINAYDGPYCLIAPKQDLTIDFNGLPVLHAGIVLLPATLRDSGFAVFNAVDKQQRGLRCHGLRRLYGAAQRSGLAGGSGYLGCGGP</sequence>
<evidence type="ECO:0000313" key="1">
    <source>
        <dbReference type="EMBL" id="EFK97465.1"/>
    </source>
</evidence>
<name>D9PG51_9ZZZZ</name>
<dbReference type="EMBL" id="ADZX01000178">
    <property type="protein sequence ID" value="EFK97465.1"/>
    <property type="molecule type" value="Genomic_DNA"/>
</dbReference>
<gene>
    <name evidence="1" type="ORF">LDC_0498</name>
</gene>